<dbReference type="Pfam" id="PF09339">
    <property type="entry name" value="HTH_IclR"/>
    <property type="match status" value="1"/>
</dbReference>
<keyword evidence="1" id="KW-0805">Transcription regulation</keyword>
<name>A0ABV3V1I1_9MICC</name>
<dbReference type="PANTHER" id="PTHR30136:SF24">
    <property type="entry name" value="HTH-TYPE TRANSCRIPTIONAL REPRESSOR ALLR"/>
    <property type="match status" value="1"/>
</dbReference>
<dbReference type="Gene3D" id="1.10.10.10">
    <property type="entry name" value="Winged helix-like DNA-binding domain superfamily/Winged helix DNA-binding domain"/>
    <property type="match status" value="1"/>
</dbReference>
<dbReference type="EMBL" id="JAYWLU010000007">
    <property type="protein sequence ID" value="MEX3594577.1"/>
    <property type="molecule type" value="Genomic_DNA"/>
</dbReference>
<evidence type="ECO:0000259" key="5">
    <source>
        <dbReference type="PROSITE" id="PS51078"/>
    </source>
</evidence>
<dbReference type="PROSITE" id="PS51077">
    <property type="entry name" value="HTH_ICLR"/>
    <property type="match status" value="1"/>
</dbReference>
<accession>A0ABV3V1I1</accession>
<dbReference type="PROSITE" id="PS51078">
    <property type="entry name" value="ICLR_ED"/>
    <property type="match status" value="1"/>
</dbReference>
<reference evidence="6 7" key="1">
    <citation type="journal article" date="2024" name="Fungal Genet. Biol.">
        <title>The porcine skin microbiome exhibits broad fungal antagonism.</title>
        <authorList>
            <person name="De La Cruz K.F."/>
            <person name="Townsend E.C."/>
            <person name="Alex Cheong J.Z."/>
            <person name="Salamzade R."/>
            <person name="Liu A."/>
            <person name="Sandstrom S."/>
            <person name="Davila E."/>
            <person name="Huang L."/>
            <person name="Xu K.H."/>
            <person name="Wu S.Y."/>
            <person name="Meudt J.J."/>
            <person name="Shanmuganayagam D."/>
            <person name="Gibson A.L.F."/>
            <person name="Kalan L.R."/>
        </authorList>
    </citation>
    <scope>NUCLEOTIDE SEQUENCE [LARGE SCALE GENOMIC DNA]</scope>
    <source>
        <strain evidence="6 7">LK2625</strain>
    </source>
</reference>
<dbReference type="SUPFAM" id="SSF46785">
    <property type="entry name" value="Winged helix' DNA-binding domain"/>
    <property type="match status" value="1"/>
</dbReference>
<dbReference type="InterPro" id="IPR036388">
    <property type="entry name" value="WH-like_DNA-bd_sf"/>
</dbReference>
<keyword evidence="3" id="KW-0804">Transcription</keyword>
<dbReference type="InterPro" id="IPR001034">
    <property type="entry name" value="DeoR_HTH"/>
</dbReference>
<dbReference type="InterPro" id="IPR014757">
    <property type="entry name" value="Tscrpt_reg_IclR_C"/>
</dbReference>
<dbReference type="InterPro" id="IPR029016">
    <property type="entry name" value="GAF-like_dom_sf"/>
</dbReference>
<keyword evidence="7" id="KW-1185">Reference proteome</keyword>
<feature type="domain" description="IclR-ED" evidence="5">
    <location>
        <begin position="71"/>
        <end position="251"/>
    </location>
</feature>
<comment type="caution">
    <text evidence="6">The sequence shown here is derived from an EMBL/GenBank/DDBJ whole genome shotgun (WGS) entry which is preliminary data.</text>
</comment>
<dbReference type="SMART" id="SM00420">
    <property type="entry name" value="HTH_DEOR"/>
    <property type="match status" value="1"/>
</dbReference>
<dbReference type="Gene3D" id="3.30.450.40">
    <property type="match status" value="1"/>
</dbReference>
<sequence>MTPDVSPIESVDRALVLLNWLRSQGSVSVAEASEHLGVAPSTAHRLLNALAFRGFARQNHLRRYLVGPAFTTMPLRSPVLAGLRDAALPALEHAQAQTGETVQLMVLRGGDILFLDGIESPHGLRVAMRRGDTMPAFTSAGGKALLSRLPNRELEDIYRAGVPDWPTAKIHSLATLKKRMTRIRHNGYATNLEETEQGVIGIGIAVVDFVGRPLAGLTTATPSIRFTRADIPRHVEVLRHAAEILERRTVEQQH</sequence>
<dbReference type="PANTHER" id="PTHR30136">
    <property type="entry name" value="HELIX-TURN-HELIX TRANSCRIPTIONAL REGULATOR, ICLR FAMILY"/>
    <property type="match status" value="1"/>
</dbReference>
<dbReference type="Pfam" id="PF01614">
    <property type="entry name" value="IclR_C"/>
    <property type="match status" value="1"/>
</dbReference>
<evidence type="ECO:0000313" key="6">
    <source>
        <dbReference type="EMBL" id="MEX3594577.1"/>
    </source>
</evidence>
<dbReference type="InterPro" id="IPR036390">
    <property type="entry name" value="WH_DNA-bd_sf"/>
</dbReference>
<organism evidence="6 7">
    <name type="scientific">Kocuria carniphila</name>
    <dbReference type="NCBI Taxonomy" id="262208"/>
    <lineage>
        <taxon>Bacteria</taxon>
        <taxon>Bacillati</taxon>
        <taxon>Actinomycetota</taxon>
        <taxon>Actinomycetes</taxon>
        <taxon>Micrococcales</taxon>
        <taxon>Micrococcaceae</taxon>
        <taxon>Kocuria</taxon>
    </lineage>
</organism>
<protein>
    <submittedName>
        <fullName evidence="6">IclR family transcriptional regulator</fullName>
    </submittedName>
</protein>
<dbReference type="Proteomes" id="UP001558481">
    <property type="component" value="Unassembled WGS sequence"/>
</dbReference>
<proteinExistence type="predicted"/>
<keyword evidence="2" id="KW-0238">DNA-binding</keyword>
<gene>
    <name evidence="6" type="ORF">VVR66_07620</name>
</gene>
<evidence type="ECO:0000256" key="1">
    <source>
        <dbReference type="ARBA" id="ARBA00023015"/>
    </source>
</evidence>
<dbReference type="RefSeq" id="WP_095798941.1">
    <property type="nucleotide sequence ID" value="NZ_JAYWLU010000007.1"/>
</dbReference>
<evidence type="ECO:0000259" key="4">
    <source>
        <dbReference type="PROSITE" id="PS51077"/>
    </source>
</evidence>
<dbReference type="SMART" id="SM00346">
    <property type="entry name" value="HTH_ICLR"/>
    <property type="match status" value="1"/>
</dbReference>
<feature type="domain" description="HTH iclR-type" evidence="4">
    <location>
        <begin position="8"/>
        <end position="68"/>
    </location>
</feature>
<dbReference type="InterPro" id="IPR050707">
    <property type="entry name" value="HTH_MetabolicPath_Reg"/>
</dbReference>
<dbReference type="InterPro" id="IPR005471">
    <property type="entry name" value="Tscrpt_reg_IclR_N"/>
</dbReference>
<dbReference type="SUPFAM" id="SSF55781">
    <property type="entry name" value="GAF domain-like"/>
    <property type="match status" value="1"/>
</dbReference>
<evidence type="ECO:0000256" key="3">
    <source>
        <dbReference type="ARBA" id="ARBA00023163"/>
    </source>
</evidence>
<evidence type="ECO:0000313" key="7">
    <source>
        <dbReference type="Proteomes" id="UP001558481"/>
    </source>
</evidence>
<evidence type="ECO:0000256" key="2">
    <source>
        <dbReference type="ARBA" id="ARBA00023125"/>
    </source>
</evidence>